<evidence type="ECO:0000259" key="1">
    <source>
        <dbReference type="Pfam" id="PF01176"/>
    </source>
</evidence>
<name>A0ABM7RG64_9BACT</name>
<accession>A0ABM7RG64</accession>
<dbReference type="RefSeq" id="WP_338686208.1">
    <property type="nucleotide sequence ID" value="NZ_AP024702.1"/>
</dbReference>
<dbReference type="InterPro" id="IPR006196">
    <property type="entry name" value="RNA-binding_domain_S1_IF1"/>
</dbReference>
<protein>
    <recommendedName>
        <fullName evidence="1">S1-like domain-containing protein</fullName>
    </recommendedName>
</protein>
<feature type="domain" description="S1-like" evidence="1">
    <location>
        <begin position="6"/>
        <end position="67"/>
    </location>
</feature>
<dbReference type="InterPro" id="IPR012340">
    <property type="entry name" value="NA-bd_OB-fold"/>
</dbReference>
<sequence length="73" mass="7933">MYETPITVEGQVIRVLKPGLFEVELPNGKRTCAHLSKELAADDGQPEAGQRVGLEMTPFDFDTARIASIDTAS</sequence>
<evidence type="ECO:0000313" key="3">
    <source>
        <dbReference type="Proteomes" id="UP001374893"/>
    </source>
</evidence>
<keyword evidence="3" id="KW-1185">Reference proteome</keyword>
<gene>
    <name evidence="2" type="ORF">HAHE_34640</name>
</gene>
<dbReference type="SUPFAM" id="SSF50249">
    <property type="entry name" value="Nucleic acid-binding proteins"/>
    <property type="match status" value="1"/>
</dbReference>
<dbReference type="Pfam" id="PF01176">
    <property type="entry name" value="eIF-1a"/>
    <property type="match status" value="1"/>
</dbReference>
<organism evidence="2 3">
    <name type="scientific">Haloferula helveola</name>
    <dbReference type="NCBI Taxonomy" id="490095"/>
    <lineage>
        <taxon>Bacteria</taxon>
        <taxon>Pseudomonadati</taxon>
        <taxon>Verrucomicrobiota</taxon>
        <taxon>Verrucomicrobiia</taxon>
        <taxon>Verrucomicrobiales</taxon>
        <taxon>Verrucomicrobiaceae</taxon>
        <taxon>Haloferula</taxon>
    </lineage>
</organism>
<dbReference type="EMBL" id="AP024702">
    <property type="protein sequence ID" value="BCX49556.1"/>
    <property type="molecule type" value="Genomic_DNA"/>
</dbReference>
<dbReference type="Gene3D" id="2.40.50.140">
    <property type="entry name" value="Nucleic acid-binding proteins"/>
    <property type="match status" value="1"/>
</dbReference>
<reference evidence="2 3" key="1">
    <citation type="submission" date="2021-06" db="EMBL/GenBank/DDBJ databases">
        <title>Complete genome of Haloferula helveola possessing various polysaccharide degrading enzymes.</title>
        <authorList>
            <person name="Takami H."/>
            <person name="Huang C."/>
            <person name="Hamasaki K."/>
        </authorList>
    </citation>
    <scope>NUCLEOTIDE SEQUENCE [LARGE SCALE GENOMIC DNA]</scope>
    <source>
        <strain evidence="2 3">CN-1</strain>
    </source>
</reference>
<dbReference type="Proteomes" id="UP001374893">
    <property type="component" value="Chromosome"/>
</dbReference>
<evidence type="ECO:0000313" key="2">
    <source>
        <dbReference type="EMBL" id="BCX49556.1"/>
    </source>
</evidence>
<proteinExistence type="predicted"/>